<keyword evidence="1" id="KW-0472">Membrane</keyword>
<dbReference type="EMBL" id="JACU01000008">
    <property type="protein sequence ID" value="KMS52670.1"/>
    <property type="molecule type" value="Genomic_DNA"/>
</dbReference>
<gene>
    <name evidence="2" type="ORF">V474_24290</name>
</gene>
<feature type="transmembrane region" description="Helical" evidence="1">
    <location>
        <begin position="48"/>
        <end position="71"/>
    </location>
</feature>
<dbReference type="PATRIC" id="fig|1114963.3.peg.3712"/>
<comment type="caution">
    <text evidence="2">The sequence shown here is derived from an EMBL/GenBank/DDBJ whole genome shotgun (WGS) entry which is preliminary data.</text>
</comment>
<keyword evidence="3" id="KW-1185">Reference proteome</keyword>
<sequence length="91" mass="10233">MIVDLILLGGLAHVAARTDRYWPLWICAFHMLSVLSFLAWQFAPNSPLLFKAISGIWSIPELIVLCVGPILDLRQSSSQELRSAENRRIEG</sequence>
<name>A0A0J8ABZ5_9SPHN</name>
<evidence type="ECO:0000313" key="2">
    <source>
        <dbReference type="EMBL" id="KMS52670.1"/>
    </source>
</evidence>
<proteinExistence type="predicted"/>
<dbReference type="Proteomes" id="UP000052268">
    <property type="component" value="Unassembled WGS sequence"/>
</dbReference>
<accession>A0A0J8ABZ5</accession>
<reference evidence="2 3" key="1">
    <citation type="journal article" date="2015" name="G3 (Bethesda)">
        <title>Insights into Ongoing Evolution of the Hexachlorocyclohexane Catabolic Pathway from Comparative Genomics of Ten Sphingomonadaceae Strains.</title>
        <authorList>
            <person name="Pearce S.L."/>
            <person name="Oakeshott J.G."/>
            <person name="Pandey G."/>
        </authorList>
    </citation>
    <scope>NUCLEOTIDE SEQUENCE [LARGE SCALE GENOMIC DNA]</scope>
    <source>
        <strain evidence="2 3">LL02</strain>
    </source>
</reference>
<keyword evidence="1" id="KW-1133">Transmembrane helix</keyword>
<organism evidence="2 3">
    <name type="scientific">Novosphingobium barchaimii LL02</name>
    <dbReference type="NCBI Taxonomy" id="1114963"/>
    <lineage>
        <taxon>Bacteria</taxon>
        <taxon>Pseudomonadati</taxon>
        <taxon>Pseudomonadota</taxon>
        <taxon>Alphaproteobacteria</taxon>
        <taxon>Sphingomonadales</taxon>
        <taxon>Sphingomonadaceae</taxon>
        <taxon>Novosphingobium</taxon>
    </lineage>
</organism>
<keyword evidence="1" id="KW-0812">Transmembrane</keyword>
<dbReference type="AlphaFoldDB" id="A0A0J8ABZ5"/>
<evidence type="ECO:0000256" key="1">
    <source>
        <dbReference type="SAM" id="Phobius"/>
    </source>
</evidence>
<evidence type="ECO:0000313" key="3">
    <source>
        <dbReference type="Proteomes" id="UP000052268"/>
    </source>
</evidence>
<feature type="transmembrane region" description="Helical" evidence="1">
    <location>
        <begin position="21"/>
        <end position="42"/>
    </location>
</feature>
<protein>
    <submittedName>
        <fullName evidence="2">Uncharacterized protein</fullName>
    </submittedName>
</protein>